<sequence length="203" mass="22392">MDWEASTMDDLSKKRDRPEPQDGPLQIQKRLDDGEKGKRSMGSSRQSSETESEASKAGFVSRLTTTTMRREAAGSRVAPRRWRHGGPAQASWRCPTRRAPTQRGGPTSGHSHAADPVSATGKARRNKWRRRRAPGVAAGVEDSGESLFSIDPVFIEILLKVKGAVESEDKILNFDTGELVVSLIAHKLSDGSTEFKDVYFELQ</sequence>
<evidence type="ECO:0000313" key="3">
    <source>
        <dbReference type="Proteomes" id="UP001054889"/>
    </source>
</evidence>
<feature type="region of interest" description="Disordered" evidence="1">
    <location>
        <begin position="1"/>
        <end position="130"/>
    </location>
</feature>
<organism evidence="2 3">
    <name type="scientific">Eleusine coracana subsp. coracana</name>
    <dbReference type="NCBI Taxonomy" id="191504"/>
    <lineage>
        <taxon>Eukaryota</taxon>
        <taxon>Viridiplantae</taxon>
        <taxon>Streptophyta</taxon>
        <taxon>Embryophyta</taxon>
        <taxon>Tracheophyta</taxon>
        <taxon>Spermatophyta</taxon>
        <taxon>Magnoliopsida</taxon>
        <taxon>Liliopsida</taxon>
        <taxon>Poales</taxon>
        <taxon>Poaceae</taxon>
        <taxon>PACMAD clade</taxon>
        <taxon>Chloridoideae</taxon>
        <taxon>Cynodonteae</taxon>
        <taxon>Eleusininae</taxon>
        <taxon>Eleusine</taxon>
    </lineage>
</organism>
<protein>
    <submittedName>
        <fullName evidence="2">Uncharacterized protein</fullName>
    </submittedName>
</protein>
<accession>A0AAV5DMK2</accession>
<dbReference type="EMBL" id="BQKI01000018">
    <property type="protein sequence ID" value="GJN11125.1"/>
    <property type="molecule type" value="Genomic_DNA"/>
</dbReference>
<reference evidence="2" key="1">
    <citation type="journal article" date="2018" name="DNA Res.">
        <title>Multiple hybrid de novo genome assembly of finger millet, an orphan allotetraploid crop.</title>
        <authorList>
            <person name="Hatakeyama M."/>
            <person name="Aluri S."/>
            <person name="Balachadran M.T."/>
            <person name="Sivarajan S.R."/>
            <person name="Patrignani A."/>
            <person name="Gruter S."/>
            <person name="Poveda L."/>
            <person name="Shimizu-Inatsugi R."/>
            <person name="Baeten J."/>
            <person name="Francoijs K.J."/>
            <person name="Nataraja K.N."/>
            <person name="Reddy Y.A.N."/>
            <person name="Phadnis S."/>
            <person name="Ravikumar R.L."/>
            <person name="Schlapbach R."/>
            <person name="Sreeman S.M."/>
            <person name="Shimizu K.K."/>
        </authorList>
    </citation>
    <scope>NUCLEOTIDE SEQUENCE</scope>
</reference>
<evidence type="ECO:0000313" key="2">
    <source>
        <dbReference type="EMBL" id="GJN11125.1"/>
    </source>
</evidence>
<keyword evidence="3" id="KW-1185">Reference proteome</keyword>
<reference evidence="2" key="2">
    <citation type="submission" date="2021-12" db="EMBL/GenBank/DDBJ databases">
        <title>Resequencing data analysis of finger millet.</title>
        <authorList>
            <person name="Hatakeyama M."/>
            <person name="Aluri S."/>
            <person name="Balachadran M.T."/>
            <person name="Sivarajan S.R."/>
            <person name="Poveda L."/>
            <person name="Shimizu-Inatsugi R."/>
            <person name="Schlapbach R."/>
            <person name="Sreeman S.M."/>
            <person name="Shimizu K.K."/>
        </authorList>
    </citation>
    <scope>NUCLEOTIDE SEQUENCE</scope>
</reference>
<gene>
    <name evidence="2" type="primary">ga29294</name>
    <name evidence="2" type="ORF">PR202_ga29294</name>
</gene>
<feature type="compositionally biased region" description="Basic and acidic residues" evidence="1">
    <location>
        <begin position="10"/>
        <end position="20"/>
    </location>
</feature>
<dbReference type="AlphaFoldDB" id="A0AAV5DMK2"/>
<dbReference type="Proteomes" id="UP001054889">
    <property type="component" value="Unassembled WGS sequence"/>
</dbReference>
<proteinExistence type="predicted"/>
<feature type="compositionally biased region" description="Basic and acidic residues" evidence="1">
    <location>
        <begin position="29"/>
        <end position="38"/>
    </location>
</feature>
<name>A0AAV5DMK2_ELECO</name>
<comment type="caution">
    <text evidence="2">The sequence shown here is derived from an EMBL/GenBank/DDBJ whole genome shotgun (WGS) entry which is preliminary data.</text>
</comment>
<evidence type="ECO:0000256" key="1">
    <source>
        <dbReference type="SAM" id="MobiDB-lite"/>
    </source>
</evidence>